<dbReference type="OrthoDB" id="187617at2759"/>
<evidence type="ECO:0000313" key="4">
    <source>
        <dbReference type="Proteomes" id="UP000095085"/>
    </source>
</evidence>
<proteinExistence type="predicted"/>
<gene>
    <name evidence="3" type="ORF">HYPBUDRAFT_86976</name>
</gene>
<feature type="domain" description="WW" evidence="1">
    <location>
        <begin position="32"/>
        <end position="65"/>
    </location>
</feature>
<dbReference type="SMART" id="SM00441">
    <property type="entry name" value="FF"/>
    <property type="match status" value="3"/>
</dbReference>
<dbReference type="GO" id="GO:0003723">
    <property type="term" value="F:RNA binding"/>
    <property type="evidence" value="ECO:0007669"/>
    <property type="project" value="TreeGrafter"/>
</dbReference>
<dbReference type="GeneID" id="30998343"/>
<dbReference type="GO" id="GO:0005685">
    <property type="term" value="C:U1 snRNP"/>
    <property type="evidence" value="ECO:0007669"/>
    <property type="project" value="TreeGrafter"/>
</dbReference>
<dbReference type="SUPFAM" id="SSF51045">
    <property type="entry name" value="WW domain"/>
    <property type="match status" value="2"/>
</dbReference>
<feature type="domain" description="WW" evidence="1">
    <location>
        <begin position="1"/>
        <end position="31"/>
    </location>
</feature>
<dbReference type="Proteomes" id="UP000095085">
    <property type="component" value="Unassembled WGS sequence"/>
</dbReference>
<protein>
    <recommendedName>
        <fullName evidence="5">WW domain-containing protein</fullName>
    </recommendedName>
</protein>
<evidence type="ECO:0008006" key="5">
    <source>
        <dbReference type="Google" id="ProtNLM"/>
    </source>
</evidence>
<dbReference type="PROSITE" id="PS01159">
    <property type="entry name" value="WW_DOMAIN_1"/>
    <property type="match status" value="2"/>
</dbReference>
<dbReference type="SMART" id="SM00456">
    <property type="entry name" value="WW"/>
    <property type="match status" value="2"/>
</dbReference>
<evidence type="ECO:0000313" key="3">
    <source>
        <dbReference type="EMBL" id="ODV67156.1"/>
    </source>
</evidence>
<evidence type="ECO:0000259" key="2">
    <source>
        <dbReference type="PROSITE" id="PS51676"/>
    </source>
</evidence>
<feature type="domain" description="FF" evidence="2">
    <location>
        <begin position="117"/>
        <end position="173"/>
    </location>
</feature>
<dbReference type="InterPro" id="IPR002713">
    <property type="entry name" value="FF_domain"/>
</dbReference>
<dbReference type="PANTHER" id="PTHR11864:SF0">
    <property type="entry name" value="PRP40 PRE-MRNA PROCESSING FACTOR 40 HOMOLOG A (YEAST)"/>
    <property type="match status" value="1"/>
</dbReference>
<dbReference type="Pfam" id="PF00397">
    <property type="entry name" value="WW"/>
    <property type="match status" value="2"/>
</dbReference>
<dbReference type="SUPFAM" id="SSF81698">
    <property type="entry name" value="FF domain"/>
    <property type="match status" value="2"/>
</dbReference>
<name>A0A1E4RIU3_9ASCO</name>
<dbReference type="Gene3D" id="2.20.70.10">
    <property type="match status" value="2"/>
</dbReference>
<dbReference type="GO" id="GO:0045292">
    <property type="term" value="P:mRNA cis splicing, via spliceosome"/>
    <property type="evidence" value="ECO:0007669"/>
    <property type="project" value="InterPro"/>
</dbReference>
<feature type="non-terminal residue" evidence="3">
    <location>
        <position position="510"/>
    </location>
</feature>
<dbReference type="Pfam" id="PF01846">
    <property type="entry name" value="FF"/>
    <property type="match status" value="2"/>
</dbReference>
<sequence>MGDWEAVSDDQGRTYYYNLKTQETSWTLPEDSSETSKWIEYETDDGKKYYYNESTGETTWDRPAELDENKEDELIEKEEAPDAEAEVETAEVKSDLDLELEKEETRPSEILTSSSTTGFEEAEENFVRLLRDNEVDSTWSFEKVISKFIKDPVYWSIPDSLQRKKLYDDYLIQKLKDDLSNKTAVIENFEKNFLAILDDLKENGKLKYTTRWSTIKNLLIEEDNPIFKHAILSDKEISEIYKNYIAKFKNEVESSLKERKSQALNELQVYLTEINPKIVSDSTDWADLYSKLKEDPRFKANKHFADLTKCDILELYLDKIYPEILEKLRDDISKVEKFNYRSDRKARQAFKEFLNQQSIKANSLFKDIFPIIENEDSFIELCGRNGSTPIEFFWDIVDEKSQLLKLKKDLVENIMADLQRQDPSEYSYDSLLSSKEHFLKTLSTIKDERLSSFDLKSSSHNDNELEVIYDTLKRDLELLKKKAKLSFETSLKYKVSALALFLSSNLEKFN</sequence>
<keyword evidence="4" id="KW-1185">Reference proteome</keyword>
<dbReference type="InterPro" id="IPR036020">
    <property type="entry name" value="WW_dom_sf"/>
</dbReference>
<dbReference type="GO" id="GO:0071004">
    <property type="term" value="C:U2-type prespliceosome"/>
    <property type="evidence" value="ECO:0007669"/>
    <property type="project" value="TreeGrafter"/>
</dbReference>
<dbReference type="RefSeq" id="XP_020076223.1">
    <property type="nucleotide sequence ID" value="XM_020223794.1"/>
</dbReference>
<organism evidence="3 4">
    <name type="scientific">Hyphopichia burtonii NRRL Y-1933</name>
    <dbReference type="NCBI Taxonomy" id="984485"/>
    <lineage>
        <taxon>Eukaryota</taxon>
        <taxon>Fungi</taxon>
        <taxon>Dikarya</taxon>
        <taxon>Ascomycota</taxon>
        <taxon>Saccharomycotina</taxon>
        <taxon>Pichiomycetes</taxon>
        <taxon>Debaryomycetaceae</taxon>
        <taxon>Hyphopichia</taxon>
    </lineage>
</organism>
<dbReference type="CDD" id="cd00201">
    <property type="entry name" value="WW"/>
    <property type="match status" value="2"/>
</dbReference>
<dbReference type="InterPro" id="IPR036517">
    <property type="entry name" value="FF_domain_sf"/>
</dbReference>
<accession>A0A1E4RIU3</accession>
<evidence type="ECO:0000259" key="1">
    <source>
        <dbReference type="PROSITE" id="PS50020"/>
    </source>
</evidence>
<dbReference type="InterPro" id="IPR001202">
    <property type="entry name" value="WW_dom"/>
</dbReference>
<dbReference type="PANTHER" id="PTHR11864">
    <property type="entry name" value="PRE-MRNA-PROCESSING PROTEIN PRP40"/>
    <property type="match status" value="1"/>
</dbReference>
<reference evidence="4" key="1">
    <citation type="submission" date="2016-05" db="EMBL/GenBank/DDBJ databases">
        <title>Comparative genomics of biotechnologically important yeasts.</title>
        <authorList>
            <consortium name="DOE Joint Genome Institute"/>
            <person name="Riley R."/>
            <person name="Haridas S."/>
            <person name="Wolfe K.H."/>
            <person name="Lopes M.R."/>
            <person name="Hittinger C.T."/>
            <person name="Goker M."/>
            <person name="Salamov A."/>
            <person name="Wisecaver J."/>
            <person name="Long T.M."/>
            <person name="Aerts A.L."/>
            <person name="Barry K."/>
            <person name="Choi C."/>
            <person name="Clum A."/>
            <person name="Coughlan A.Y."/>
            <person name="Deshpande S."/>
            <person name="Douglass A.P."/>
            <person name="Hanson S.J."/>
            <person name="Klenk H.-P."/>
            <person name="Labutti K."/>
            <person name="Lapidus A."/>
            <person name="Lindquist E."/>
            <person name="Lipzen A."/>
            <person name="Meier-Kolthoff J.P."/>
            <person name="Ohm R.A."/>
            <person name="Otillar R.P."/>
            <person name="Pangilinan J."/>
            <person name="Peng Y."/>
            <person name="Rokas A."/>
            <person name="Rosa C.A."/>
            <person name="Scheuner C."/>
            <person name="Sibirny A.A."/>
            <person name="Slot J.C."/>
            <person name="Stielow J.B."/>
            <person name="Sun H."/>
            <person name="Kurtzman C.P."/>
            <person name="Blackwell M."/>
            <person name="Grigoriev I.V."/>
            <person name="Jeffries T.W."/>
        </authorList>
    </citation>
    <scope>NUCLEOTIDE SEQUENCE [LARGE SCALE GENOMIC DNA]</scope>
    <source>
        <strain evidence="4">NRRL Y-1933</strain>
    </source>
</reference>
<dbReference type="PROSITE" id="PS50020">
    <property type="entry name" value="WW_DOMAIN_2"/>
    <property type="match status" value="2"/>
</dbReference>
<dbReference type="Gene3D" id="1.10.10.440">
    <property type="entry name" value="FF domain"/>
    <property type="match status" value="2"/>
</dbReference>
<dbReference type="STRING" id="984485.A0A1E4RIU3"/>
<dbReference type="EMBL" id="KV454541">
    <property type="protein sequence ID" value="ODV67156.1"/>
    <property type="molecule type" value="Genomic_DNA"/>
</dbReference>
<dbReference type="PROSITE" id="PS51676">
    <property type="entry name" value="FF"/>
    <property type="match status" value="1"/>
</dbReference>
<dbReference type="AlphaFoldDB" id="A0A1E4RIU3"/>
<dbReference type="InterPro" id="IPR039726">
    <property type="entry name" value="Prp40-like"/>
</dbReference>